<comment type="caution">
    <text evidence="2">The sequence shown here is derived from an EMBL/GenBank/DDBJ whole genome shotgun (WGS) entry which is preliminary data.</text>
</comment>
<organism evidence="2 3">
    <name type="scientific">Olpidium bornovanus</name>
    <dbReference type="NCBI Taxonomy" id="278681"/>
    <lineage>
        <taxon>Eukaryota</taxon>
        <taxon>Fungi</taxon>
        <taxon>Fungi incertae sedis</taxon>
        <taxon>Olpidiomycota</taxon>
        <taxon>Olpidiomycotina</taxon>
        <taxon>Olpidiomycetes</taxon>
        <taxon>Olpidiales</taxon>
        <taxon>Olpidiaceae</taxon>
        <taxon>Olpidium</taxon>
    </lineage>
</organism>
<feature type="compositionally biased region" description="Polar residues" evidence="1">
    <location>
        <begin position="45"/>
        <end position="63"/>
    </location>
</feature>
<accession>A0A8H8DKN3</accession>
<reference evidence="2 3" key="1">
    <citation type="journal article" name="Sci. Rep.">
        <title>Genome-scale phylogenetic analyses confirm Olpidium as the closest living zoosporic fungus to the non-flagellated, terrestrial fungi.</title>
        <authorList>
            <person name="Chang Y."/>
            <person name="Rochon D."/>
            <person name="Sekimoto S."/>
            <person name="Wang Y."/>
            <person name="Chovatia M."/>
            <person name="Sandor L."/>
            <person name="Salamov A."/>
            <person name="Grigoriev I.V."/>
            <person name="Stajich J.E."/>
            <person name="Spatafora J.W."/>
        </authorList>
    </citation>
    <scope>NUCLEOTIDE SEQUENCE [LARGE SCALE GENOMIC DNA]</scope>
    <source>
        <strain evidence="2">S191</strain>
    </source>
</reference>
<evidence type="ECO:0000313" key="3">
    <source>
        <dbReference type="Proteomes" id="UP000673691"/>
    </source>
</evidence>
<sequence length="109" mass="11138">MLEVETATNPPPKPPQRRAPPAACRNLPSLSTIEQSCEEAAGKPSASSGPVLQQAGSASSATVNDATGLANARGIVVDATSPGRPASGNLPRRGQKPGRMMGVEDDHQN</sequence>
<proteinExistence type="predicted"/>
<feature type="region of interest" description="Disordered" evidence="1">
    <location>
        <begin position="75"/>
        <end position="109"/>
    </location>
</feature>
<protein>
    <submittedName>
        <fullName evidence="2">Uncharacterized protein</fullName>
    </submittedName>
</protein>
<name>A0A8H8DKN3_9FUNG</name>
<gene>
    <name evidence="2" type="ORF">BJ554DRAFT_6477</name>
</gene>
<evidence type="ECO:0000256" key="1">
    <source>
        <dbReference type="SAM" id="MobiDB-lite"/>
    </source>
</evidence>
<dbReference type="AlphaFoldDB" id="A0A8H8DKN3"/>
<dbReference type="Proteomes" id="UP000673691">
    <property type="component" value="Unassembled WGS sequence"/>
</dbReference>
<evidence type="ECO:0000313" key="2">
    <source>
        <dbReference type="EMBL" id="KAG5461347.1"/>
    </source>
</evidence>
<feature type="compositionally biased region" description="Pro residues" evidence="1">
    <location>
        <begin position="9"/>
        <end position="18"/>
    </location>
</feature>
<feature type="region of interest" description="Disordered" evidence="1">
    <location>
        <begin position="1"/>
        <end position="63"/>
    </location>
</feature>
<keyword evidence="3" id="KW-1185">Reference proteome</keyword>
<dbReference type="EMBL" id="JAEFCI010003788">
    <property type="protein sequence ID" value="KAG5461347.1"/>
    <property type="molecule type" value="Genomic_DNA"/>
</dbReference>